<dbReference type="InterPro" id="IPR019791">
    <property type="entry name" value="Haem_peroxidase_animal"/>
</dbReference>
<dbReference type="EMBL" id="JAOYFB010000002">
    <property type="protein sequence ID" value="KAK4008474.1"/>
    <property type="molecule type" value="Genomic_DNA"/>
</dbReference>
<gene>
    <name evidence="5" type="ORF">OUZ56_013614</name>
</gene>
<keyword evidence="3" id="KW-0575">Peroxidase</keyword>
<evidence type="ECO:0000256" key="1">
    <source>
        <dbReference type="ARBA" id="ARBA00004613"/>
    </source>
</evidence>
<keyword evidence="3" id="KW-0560">Oxidoreductase</keyword>
<evidence type="ECO:0000256" key="2">
    <source>
        <dbReference type="ARBA" id="ARBA00022525"/>
    </source>
</evidence>
<dbReference type="SUPFAM" id="SSF48113">
    <property type="entry name" value="Heme-dependent peroxidases"/>
    <property type="match status" value="1"/>
</dbReference>
<organism evidence="5 6">
    <name type="scientific">Daphnia magna</name>
    <dbReference type="NCBI Taxonomy" id="35525"/>
    <lineage>
        <taxon>Eukaryota</taxon>
        <taxon>Metazoa</taxon>
        <taxon>Ecdysozoa</taxon>
        <taxon>Arthropoda</taxon>
        <taxon>Crustacea</taxon>
        <taxon>Branchiopoda</taxon>
        <taxon>Diplostraca</taxon>
        <taxon>Cladocera</taxon>
        <taxon>Anomopoda</taxon>
        <taxon>Daphniidae</taxon>
        <taxon>Daphnia</taxon>
    </lineage>
</organism>
<sequence>MAQLGLLPLQRGFSTDYDDHLNPSILGEFVGAAFRVTLSFKEKPCKFMLYTPGNLDKFFIGLATMPTQKVDLSFTKEITEHLFEERDVGFGLDLVALNIQRGRLRSYNAYRELCGVGHATNFDDLADSIDPVIIQHFKEVYNSVDDIDLFIGGVSETKSEGSYVGSTFLCILAD</sequence>
<dbReference type="PANTHER" id="PTHR11475:SF4">
    <property type="entry name" value="CHORION PEROXIDASE"/>
    <property type="match status" value="1"/>
</dbReference>
<comment type="caution">
    <text evidence="5">The sequence shown here is derived from an EMBL/GenBank/DDBJ whole genome shotgun (WGS) entry which is preliminary data.</text>
</comment>
<comment type="subcellular location">
    <subcellularLocation>
        <location evidence="1">Secreted</location>
    </subcellularLocation>
</comment>
<reference evidence="5 6" key="1">
    <citation type="journal article" date="2023" name="Nucleic Acids Res.">
        <title>The hologenome of Daphnia magna reveals possible DNA methylation and microbiome-mediated evolution of the host genome.</title>
        <authorList>
            <person name="Chaturvedi A."/>
            <person name="Li X."/>
            <person name="Dhandapani V."/>
            <person name="Marshall H."/>
            <person name="Kissane S."/>
            <person name="Cuenca-Cambronero M."/>
            <person name="Asole G."/>
            <person name="Calvet F."/>
            <person name="Ruiz-Romero M."/>
            <person name="Marangio P."/>
            <person name="Guigo R."/>
            <person name="Rago D."/>
            <person name="Mirbahai L."/>
            <person name="Eastwood N."/>
            <person name="Colbourne J.K."/>
            <person name="Zhou J."/>
            <person name="Mallon E."/>
            <person name="Orsini L."/>
        </authorList>
    </citation>
    <scope>NUCLEOTIDE SEQUENCE [LARGE SCALE GENOMIC DNA]</scope>
    <source>
        <strain evidence="5">LRV0_1</strain>
    </source>
</reference>
<dbReference type="Proteomes" id="UP001234178">
    <property type="component" value="Unassembled WGS sequence"/>
</dbReference>
<evidence type="ECO:0000256" key="4">
    <source>
        <dbReference type="ARBA" id="ARBA00023180"/>
    </source>
</evidence>
<dbReference type="InterPro" id="IPR010255">
    <property type="entry name" value="Haem_peroxidase_sf"/>
</dbReference>
<dbReference type="InterPro" id="IPR037120">
    <property type="entry name" value="Haem_peroxidase_sf_animal"/>
</dbReference>
<keyword evidence="2" id="KW-0964">Secreted</keyword>
<dbReference type="PANTHER" id="PTHR11475">
    <property type="entry name" value="OXIDASE/PEROXIDASE"/>
    <property type="match status" value="1"/>
</dbReference>
<keyword evidence="4" id="KW-0325">Glycoprotein</keyword>
<evidence type="ECO:0000313" key="6">
    <source>
        <dbReference type="Proteomes" id="UP001234178"/>
    </source>
</evidence>
<dbReference type="Pfam" id="PF03098">
    <property type="entry name" value="An_peroxidase"/>
    <property type="match status" value="1"/>
</dbReference>
<proteinExistence type="predicted"/>
<accession>A0ABQ9Z6E6</accession>
<evidence type="ECO:0000313" key="5">
    <source>
        <dbReference type="EMBL" id="KAK4008474.1"/>
    </source>
</evidence>
<protein>
    <submittedName>
        <fullName evidence="5">Uncharacterized protein</fullName>
    </submittedName>
</protein>
<keyword evidence="6" id="KW-1185">Reference proteome</keyword>
<dbReference type="Gene3D" id="1.10.640.10">
    <property type="entry name" value="Haem peroxidase domain superfamily, animal type"/>
    <property type="match status" value="1"/>
</dbReference>
<evidence type="ECO:0000256" key="3">
    <source>
        <dbReference type="ARBA" id="ARBA00022559"/>
    </source>
</evidence>
<name>A0ABQ9Z6E6_9CRUS</name>
<dbReference type="PROSITE" id="PS50292">
    <property type="entry name" value="PEROXIDASE_3"/>
    <property type="match status" value="1"/>
</dbReference>